<evidence type="ECO:0000313" key="2">
    <source>
        <dbReference type="EMBL" id="NGP88005.1"/>
    </source>
</evidence>
<dbReference type="RefSeq" id="WP_165267292.1">
    <property type="nucleotide sequence ID" value="NZ_JAALLS010000006.1"/>
</dbReference>
<dbReference type="AlphaFoldDB" id="A0A6M1T452"/>
<reference evidence="2 3" key="1">
    <citation type="submission" date="2020-02" db="EMBL/GenBank/DDBJ databases">
        <title>Aliifodinibius halophilus 2W32, complete genome.</title>
        <authorList>
            <person name="Li Y."/>
            <person name="Wu S."/>
        </authorList>
    </citation>
    <scope>NUCLEOTIDE SEQUENCE [LARGE SCALE GENOMIC DNA]</scope>
    <source>
        <strain evidence="2 3">2W32</strain>
    </source>
</reference>
<keyword evidence="1" id="KW-0812">Transmembrane</keyword>
<protein>
    <submittedName>
        <fullName evidence="2">Uncharacterized protein</fullName>
    </submittedName>
</protein>
<name>A0A6M1T452_9BACT</name>
<feature type="transmembrane region" description="Helical" evidence="1">
    <location>
        <begin position="46"/>
        <end position="64"/>
    </location>
</feature>
<gene>
    <name evidence="2" type="ORF">G3569_06540</name>
</gene>
<keyword evidence="1" id="KW-0472">Membrane</keyword>
<feature type="transmembrane region" description="Helical" evidence="1">
    <location>
        <begin position="102"/>
        <end position="120"/>
    </location>
</feature>
<feature type="transmembrane region" description="Helical" evidence="1">
    <location>
        <begin position="76"/>
        <end position="96"/>
    </location>
</feature>
<dbReference type="EMBL" id="JAALLS010000006">
    <property type="protein sequence ID" value="NGP88005.1"/>
    <property type="molecule type" value="Genomic_DNA"/>
</dbReference>
<organism evidence="2 3">
    <name type="scientific">Fodinibius halophilus</name>
    <dbReference type="NCBI Taxonomy" id="1736908"/>
    <lineage>
        <taxon>Bacteria</taxon>
        <taxon>Pseudomonadati</taxon>
        <taxon>Balneolota</taxon>
        <taxon>Balneolia</taxon>
        <taxon>Balneolales</taxon>
        <taxon>Balneolaceae</taxon>
        <taxon>Fodinibius</taxon>
    </lineage>
</organism>
<evidence type="ECO:0000313" key="3">
    <source>
        <dbReference type="Proteomes" id="UP000479132"/>
    </source>
</evidence>
<sequence length="132" mass="14484">MIRSMLAIAVGYITITATNSFVHLIISFYFKTEFALTGITTLPSEIWVAGVTLLQLGFGMFAGLLSSTLAQSDKHLATLGLILLLVIAGILDYTILQQREPTWYLITSTILRVLGVFIGYKLQIQQIKGTTS</sequence>
<evidence type="ECO:0000256" key="1">
    <source>
        <dbReference type="SAM" id="Phobius"/>
    </source>
</evidence>
<feature type="transmembrane region" description="Helical" evidence="1">
    <location>
        <begin position="7"/>
        <end position="26"/>
    </location>
</feature>
<keyword evidence="1" id="KW-1133">Transmembrane helix</keyword>
<dbReference type="Proteomes" id="UP000479132">
    <property type="component" value="Unassembled WGS sequence"/>
</dbReference>
<proteinExistence type="predicted"/>
<comment type="caution">
    <text evidence="2">The sequence shown here is derived from an EMBL/GenBank/DDBJ whole genome shotgun (WGS) entry which is preliminary data.</text>
</comment>
<accession>A0A6M1T452</accession>
<keyword evidence="3" id="KW-1185">Reference proteome</keyword>